<keyword evidence="3" id="KW-1185">Reference proteome</keyword>
<protein>
    <submittedName>
        <fullName evidence="2">Uncharacterized protein</fullName>
    </submittedName>
</protein>
<dbReference type="Proteomes" id="UP000543030">
    <property type="component" value="Unassembled WGS sequence"/>
</dbReference>
<gene>
    <name evidence="2" type="ORF">HNQ50_002556</name>
</gene>
<accession>A0A840RHM2</accession>
<dbReference type="AlphaFoldDB" id="A0A840RHM2"/>
<sequence length="111" mass="12118">MRMIPSLSFLKSMAEEKLDVNVTGAKGVLIESEGQWKPGPLVEETEHCQTFFIPESFKADSGVNTRPYPPGYGLVLTPCSPEPAERGKPLSPRVATVGNPGLARRSRITYT</sequence>
<comment type="caution">
    <text evidence="2">The sequence shown here is derived from an EMBL/GenBank/DDBJ whole genome shotgun (WGS) entry which is preliminary data.</text>
</comment>
<name>A0A840RHM2_9NEIS</name>
<evidence type="ECO:0000313" key="2">
    <source>
        <dbReference type="EMBL" id="MBB5191826.1"/>
    </source>
</evidence>
<reference evidence="2 3" key="1">
    <citation type="submission" date="2020-08" db="EMBL/GenBank/DDBJ databases">
        <title>Genomic Encyclopedia of Type Strains, Phase IV (KMG-IV): sequencing the most valuable type-strain genomes for metagenomic binning, comparative biology and taxonomic classification.</title>
        <authorList>
            <person name="Goeker M."/>
        </authorList>
    </citation>
    <scope>NUCLEOTIDE SEQUENCE [LARGE SCALE GENOMIC DNA]</scope>
    <source>
        <strain evidence="2 3">DSM 18233</strain>
    </source>
</reference>
<dbReference type="EMBL" id="JACHHN010000004">
    <property type="protein sequence ID" value="MBB5191826.1"/>
    <property type="molecule type" value="Genomic_DNA"/>
</dbReference>
<dbReference type="RefSeq" id="WP_184101193.1">
    <property type="nucleotide sequence ID" value="NZ_JACHHN010000004.1"/>
</dbReference>
<evidence type="ECO:0000313" key="3">
    <source>
        <dbReference type="Proteomes" id="UP000543030"/>
    </source>
</evidence>
<evidence type="ECO:0000256" key="1">
    <source>
        <dbReference type="SAM" id="MobiDB-lite"/>
    </source>
</evidence>
<organism evidence="2 3">
    <name type="scientific">Silvimonas terrae</name>
    <dbReference type="NCBI Taxonomy" id="300266"/>
    <lineage>
        <taxon>Bacteria</taxon>
        <taxon>Pseudomonadati</taxon>
        <taxon>Pseudomonadota</taxon>
        <taxon>Betaproteobacteria</taxon>
        <taxon>Neisseriales</taxon>
        <taxon>Chitinibacteraceae</taxon>
        <taxon>Silvimonas</taxon>
    </lineage>
</organism>
<feature type="region of interest" description="Disordered" evidence="1">
    <location>
        <begin position="80"/>
        <end position="111"/>
    </location>
</feature>
<proteinExistence type="predicted"/>